<keyword evidence="3" id="KW-0964">Secreted</keyword>
<evidence type="ECO:0000256" key="5">
    <source>
        <dbReference type="ARBA" id="ARBA00022729"/>
    </source>
</evidence>
<name>A0AAJ0DKP0_9PEZI</name>
<dbReference type="AlphaFoldDB" id="A0AAJ0DKP0"/>
<dbReference type="InterPro" id="IPR029058">
    <property type="entry name" value="AB_hydrolase_fold"/>
</dbReference>
<feature type="chain" id="PRO_5042610932" description="Dipeptidyl-peptidase V" evidence="11">
    <location>
        <begin position="20"/>
        <end position="715"/>
    </location>
</feature>
<gene>
    <name evidence="13" type="primary">dpp5</name>
    <name evidence="13" type="ORF">LTR09_006497</name>
</gene>
<evidence type="ECO:0000259" key="12">
    <source>
        <dbReference type="Pfam" id="PF00326"/>
    </source>
</evidence>
<keyword evidence="5 11" id="KW-0732">Signal</keyword>
<dbReference type="SUPFAM" id="SSF53474">
    <property type="entry name" value="alpha/beta-Hydrolases"/>
    <property type="match status" value="1"/>
</dbReference>
<dbReference type="InterPro" id="IPR001375">
    <property type="entry name" value="Peptidase_S9_cat"/>
</dbReference>
<dbReference type="SUPFAM" id="SSF82171">
    <property type="entry name" value="DPP6 N-terminal domain-like"/>
    <property type="match status" value="1"/>
</dbReference>
<dbReference type="Pfam" id="PF00326">
    <property type="entry name" value="Peptidase_S9"/>
    <property type="match status" value="1"/>
</dbReference>
<evidence type="ECO:0000256" key="4">
    <source>
        <dbReference type="ARBA" id="ARBA00022670"/>
    </source>
</evidence>
<keyword evidence="4" id="KW-0645">Protease</keyword>
<evidence type="ECO:0000256" key="8">
    <source>
        <dbReference type="ARBA" id="ARBA00023180"/>
    </source>
</evidence>
<evidence type="ECO:0000256" key="2">
    <source>
        <dbReference type="ARBA" id="ARBA00010040"/>
    </source>
</evidence>
<comment type="caution">
    <text evidence="13">The sequence shown here is derived from an EMBL/GenBank/DDBJ whole genome shotgun (WGS) entry which is preliminary data.</text>
</comment>
<evidence type="ECO:0000256" key="9">
    <source>
        <dbReference type="ARBA" id="ARBA00032829"/>
    </source>
</evidence>
<dbReference type="GO" id="GO:0004252">
    <property type="term" value="F:serine-type endopeptidase activity"/>
    <property type="evidence" value="ECO:0007669"/>
    <property type="project" value="TreeGrafter"/>
</dbReference>
<keyword evidence="6" id="KW-0378">Hydrolase</keyword>
<keyword evidence="7" id="KW-0720">Serine protease</keyword>
<organism evidence="13 14">
    <name type="scientific">Extremus antarcticus</name>
    <dbReference type="NCBI Taxonomy" id="702011"/>
    <lineage>
        <taxon>Eukaryota</taxon>
        <taxon>Fungi</taxon>
        <taxon>Dikarya</taxon>
        <taxon>Ascomycota</taxon>
        <taxon>Pezizomycotina</taxon>
        <taxon>Dothideomycetes</taxon>
        <taxon>Dothideomycetidae</taxon>
        <taxon>Mycosphaerellales</taxon>
        <taxon>Extremaceae</taxon>
        <taxon>Extremus</taxon>
    </lineage>
</organism>
<proteinExistence type="inferred from homology"/>
<feature type="compositionally biased region" description="Low complexity" evidence="10">
    <location>
        <begin position="281"/>
        <end position="296"/>
    </location>
</feature>
<dbReference type="GO" id="GO:0006508">
    <property type="term" value="P:proteolysis"/>
    <property type="evidence" value="ECO:0007669"/>
    <property type="project" value="UniProtKB-KW"/>
</dbReference>
<comment type="subcellular location">
    <subcellularLocation>
        <location evidence="1">Secreted</location>
    </subcellularLocation>
</comment>
<evidence type="ECO:0000256" key="7">
    <source>
        <dbReference type="ARBA" id="ARBA00022825"/>
    </source>
</evidence>
<accession>A0AAJ0DKP0</accession>
<reference evidence="13" key="1">
    <citation type="submission" date="2023-04" db="EMBL/GenBank/DDBJ databases">
        <title>Black Yeasts Isolated from many extreme environments.</title>
        <authorList>
            <person name="Coleine C."/>
            <person name="Stajich J.E."/>
            <person name="Selbmann L."/>
        </authorList>
    </citation>
    <scope>NUCLEOTIDE SEQUENCE</scope>
    <source>
        <strain evidence="13">CCFEE 5312</strain>
    </source>
</reference>
<comment type="similarity">
    <text evidence="2">Belongs to the peptidase S9C family.</text>
</comment>
<evidence type="ECO:0000256" key="10">
    <source>
        <dbReference type="SAM" id="MobiDB-lite"/>
    </source>
</evidence>
<evidence type="ECO:0000313" key="13">
    <source>
        <dbReference type="EMBL" id="KAK3052287.1"/>
    </source>
</evidence>
<keyword evidence="14" id="KW-1185">Reference proteome</keyword>
<dbReference type="PANTHER" id="PTHR42776">
    <property type="entry name" value="SERINE PEPTIDASE S9 FAMILY MEMBER"/>
    <property type="match status" value="1"/>
</dbReference>
<dbReference type="Gene3D" id="2.120.10.30">
    <property type="entry name" value="TolB, C-terminal domain"/>
    <property type="match status" value="1"/>
</dbReference>
<dbReference type="Proteomes" id="UP001271007">
    <property type="component" value="Unassembled WGS sequence"/>
</dbReference>
<dbReference type="InterPro" id="IPR011659">
    <property type="entry name" value="WD40"/>
</dbReference>
<evidence type="ECO:0000256" key="1">
    <source>
        <dbReference type="ARBA" id="ARBA00004613"/>
    </source>
</evidence>
<protein>
    <recommendedName>
        <fullName evidence="9">Dipeptidyl-peptidase V</fullName>
    </recommendedName>
</protein>
<feature type="domain" description="Peptidase S9 prolyl oligopeptidase catalytic" evidence="12">
    <location>
        <begin position="491"/>
        <end position="688"/>
    </location>
</feature>
<evidence type="ECO:0000256" key="3">
    <source>
        <dbReference type="ARBA" id="ARBA00022525"/>
    </source>
</evidence>
<dbReference type="GO" id="GO:0005576">
    <property type="term" value="C:extracellular region"/>
    <property type="evidence" value="ECO:0007669"/>
    <property type="project" value="UniProtKB-SubCell"/>
</dbReference>
<dbReference type="Gene3D" id="3.40.50.1820">
    <property type="entry name" value="alpha/beta hydrolase"/>
    <property type="match status" value="1"/>
</dbReference>
<feature type="region of interest" description="Disordered" evidence="10">
    <location>
        <begin position="277"/>
        <end position="296"/>
    </location>
</feature>
<evidence type="ECO:0000313" key="14">
    <source>
        <dbReference type="Proteomes" id="UP001271007"/>
    </source>
</evidence>
<feature type="signal peptide" evidence="11">
    <location>
        <begin position="1"/>
        <end position="19"/>
    </location>
</feature>
<dbReference type="PANTHER" id="PTHR42776:SF11">
    <property type="entry name" value="DIPEPTIDYL-PEPTIDASE 5-RELATED"/>
    <property type="match status" value="1"/>
</dbReference>
<dbReference type="FunFam" id="3.40.50.1820:FF:000028">
    <property type="entry name" value="S9 family peptidase"/>
    <property type="match status" value="1"/>
</dbReference>
<sequence length="715" mass="77823">MAGSYVVALAALLLPMIECMTPKQMISAPRYSGAVANPSGEWALYSTSAYSFDDHESTVIWYLMNITSGEITKVPFGDDVSEVVWVGDSDTSILYTSSKSSVKSGISLWTADLADPSAKGTKVANLAAPYSGLKAVRTASGDINFLLNCLAYENGTAYNEDLAEVPYTTGRLYDSIYVRHWDLYLTQQRYAVFSGTLTGSGSSYDFNGEVTNLLEGIEAPVTRPETPVQPYGGNGDYDISPDGSTVVFLTKAPELPKANSTASYLYLVPHDGSSVPAQLNGPGSAAPASAQGASGAPLFSPDGKSIAYFQQDGVSYESDRSKMYVADIASGGITPIAENWDSSAATIKWSRDCNDLYVASDYLASTRLFIVPADAGADFKPTNITDVTSVSDYYVLPGGDALVTANAVWSPFNVYTLTPTGDASYLYNANEENAEFAGLGPDDVDFMWYEGTLGDQQQAIVVYPTDFDPSQVYDFIFYVHGGPQGYTGNVWSSRWNLKTWADQGYVLVGPNPTGSTSYGQNLTDRIQGRWGSWPYEDLVNAYNHACDNLPYINCSNAVAAGASYGGYMMNWLQGHDLGREFKALVSHDGVTTTFADYGSEELWQVKFIQHDMNGTIWDNREAYRLWDPLRHAKNFATPQFVVHNDLDYRLPVSEGIAMFNALQELGVPSRFLNFPDEGHWVDSWSQAVVTFNALLTLLLAGFEPGEQSLLAPGNL</sequence>
<evidence type="ECO:0000256" key="6">
    <source>
        <dbReference type="ARBA" id="ARBA00022801"/>
    </source>
</evidence>
<dbReference type="InterPro" id="IPR011042">
    <property type="entry name" value="6-blade_b-propeller_TolB-like"/>
</dbReference>
<dbReference type="EMBL" id="JAWDJX010000021">
    <property type="protein sequence ID" value="KAK3052287.1"/>
    <property type="molecule type" value="Genomic_DNA"/>
</dbReference>
<dbReference type="Pfam" id="PF07676">
    <property type="entry name" value="PD40"/>
    <property type="match status" value="1"/>
</dbReference>
<evidence type="ECO:0000256" key="11">
    <source>
        <dbReference type="SAM" id="SignalP"/>
    </source>
</evidence>
<keyword evidence="8" id="KW-0325">Glycoprotein</keyword>